<organism evidence="2 3">
    <name type="scientific">Gracilariopsis chorda</name>
    <dbReference type="NCBI Taxonomy" id="448386"/>
    <lineage>
        <taxon>Eukaryota</taxon>
        <taxon>Rhodophyta</taxon>
        <taxon>Florideophyceae</taxon>
        <taxon>Rhodymeniophycidae</taxon>
        <taxon>Gracilariales</taxon>
        <taxon>Gracilariaceae</taxon>
        <taxon>Gracilariopsis</taxon>
    </lineage>
</organism>
<reference evidence="2 3" key="1">
    <citation type="journal article" date="2018" name="Mol. Biol. Evol.">
        <title>Analysis of the draft genome of the red seaweed Gracilariopsis chorda provides insights into genome size evolution in Rhodophyta.</title>
        <authorList>
            <person name="Lee J."/>
            <person name="Yang E.C."/>
            <person name="Graf L."/>
            <person name="Yang J.H."/>
            <person name="Qiu H."/>
            <person name="Zel Zion U."/>
            <person name="Chan C.X."/>
            <person name="Stephens T.G."/>
            <person name="Weber A.P.M."/>
            <person name="Boo G.H."/>
            <person name="Boo S.M."/>
            <person name="Kim K.M."/>
            <person name="Shin Y."/>
            <person name="Jung M."/>
            <person name="Lee S.J."/>
            <person name="Yim H.S."/>
            <person name="Lee J.H."/>
            <person name="Bhattacharya D."/>
            <person name="Yoon H.S."/>
        </authorList>
    </citation>
    <scope>NUCLEOTIDE SEQUENCE [LARGE SCALE GENOMIC DNA]</scope>
    <source>
        <strain evidence="2 3">SKKU-2015</strain>
        <tissue evidence="2">Whole body</tissue>
    </source>
</reference>
<dbReference type="SUPFAM" id="SSF52374">
    <property type="entry name" value="Nucleotidylyl transferase"/>
    <property type="match status" value="1"/>
</dbReference>
<dbReference type="OrthoDB" id="3808at2759"/>
<dbReference type="PANTHER" id="PTHR31285">
    <property type="entry name" value="NICOTINAMIDE MONONUCLEOTIDE ADENYLYLTRANSFERASE"/>
    <property type="match status" value="1"/>
</dbReference>
<evidence type="ECO:0000259" key="1">
    <source>
        <dbReference type="Pfam" id="PF01467"/>
    </source>
</evidence>
<feature type="domain" description="Cytidyltransferase-like" evidence="1">
    <location>
        <begin position="245"/>
        <end position="415"/>
    </location>
</feature>
<keyword evidence="3" id="KW-1185">Reference proteome</keyword>
<evidence type="ECO:0000313" key="3">
    <source>
        <dbReference type="Proteomes" id="UP000247409"/>
    </source>
</evidence>
<dbReference type="PANTHER" id="PTHR31285:SF0">
    <property type="entry name" value="NICOTINAMIDE MONONUCLEOTIDE ADENYLYLTRANSFERASE"/>
    <property type="match status" value="1"/>
</dbReference>
<dbReference type="AlphaFoldDB" id="A0A2V3ID15"/>
<dbReference type="InterPro" id="IPR004821">
    <property type="entry name" value="Cyt_trans-like"/>
</dbReference>
<proteinExistence type="predicted"/>
<dbReference type="Pfam" id="PF01467">
    <property type="entry name" value="CTP_transf_like"/>
    <property type="match status" value="1"/>
</dbReference>
<dbReference type="InterPro" id="IPR014729">
    <property type="entry name" value="Rossmann-like_a/b/a_fold"/>
</dbReference>
<dbReference type="GO" id="GO:0005634">
    <property type="term" value="C:nucleus"/>
    <property type="evidence" value="ECO:0007669"/>
    <property type="project" value="TreeGrafter"/>
</dbReference>
<dbReference type="GO" id="GO:0005737">
    <property type="term" value="C:cytoplasm"/>
    <property type="evidence" value="ECO:0007669"/>
    <property type="project" value="TreeGrafter"/>
</dbReference>
<dbReference type="Gene3D" id="3.40.50.620">
    <property type="entry name" value="HUPs"/>
    <property type="match status" value="1"/>
</dbReference>
<dbReference type="EMBL" id="NBIV01000390">
    <property type="protein sequence ID" value="PXF39985.1"/>
    <property type="molecule type" value="Genomic_DNA"/>
</dbReference>
<comment type="caution">
    <text evidence="2">The sequence shown here is derived from an EMBL/GenBank/DDBJ whole genome shotgun (WGS) entry which is preliminary data.</text>
</comment>
<dbReference type="GO" id="GO:0000309">
    <property type="term" value="F:nicotinamide-nucleotide adenylyltransferase activity"/>
    <property type="evidence" value="ECO:0007669"/>
    <property type="project" value="TreeGrafter"/>
</dbReference>
<name>A0A2V3ID15_9FLOR</name>
<dbReference type="GO" id="GO:0016887">
    <property type="term" value="F:ATP hydrolysis activity"/>
    <property type="evidence" value="ECO:0007669"/>
    <property type="project" value="TreeGrafter"/>
</dbReference>
<protein>
    <recommendedName>
        <fullName evidence="1">Cytidyltransferase-like domain-containing protein</fullName>
    </recommendedName>
</protein>
<gene>
    <name evidence="2" type="ORF">BWQ96_10313</name>
</gene>
<sequence length="418" mass="46097">MEDSLKQAVELIHKSPTRIVLHVSGGASHVSAWLLSVPGASNTVLEVRIPYDRTAILETIGSELRNSITSFSSTASARALAQSAYRRAVSLSQPGVRVCGIAAACALLSSTPKKGDHRAFVVAHSSERVVEYTLRMEKGRRKRYDEEELTSRFVLQALLDDCEGSPGLMRPDSTVMTDGVSGALSISRHSTMALVRHLLVSGDQLHGPVVYEHSDCVEAVVRGEIKYAELTRGVWSREATHATMIFPGAFNPLHYGHRELLAVAQSMYPNDTAAFELSVTNVDKPTLEASVVRSRIQQFHDDDIILISRAMLFKEKGQLFPNSRFVVGMDTATRIVSGKYYGGETELIKALVELKSRGCSFLVAGRLEQRKDGVKSDVFQTLEDLKPPAGFDDMFEVIPSSKFRADVSSSEIRRRKER</sequence>
<accession>A0A2V3ID15</accession>
<dbReference type="Proteomes" id="UP000247409">
    <property type="component" value="Unassembled WGS sequence"/>
</dbReference>
<evidence type="ECO:0000313" key="2">
    <source>
        <dbReference type="EMBL" id="PXF39985.1"/>
    </source>
</evidence>